<feature type="region of interest" description="Disordered" evidence="1">
    <location>
        <begin position="744"/>
        <end position="876"/>
    </location>
</feature>
<feature type="compositionally biased region" description="Acidic residues" evidence="1">
    <location>
        <begin position="752"/>
        <end position="762"/>
    </location>
</feature>
<dbReference type="Proteomes" id="UP000153914">
    <property type="component" value="Segment"/>
</dbReference>
<sequence>MAQRNGMSPRPPPLGRGRGAGGPSGVGSSPSSCSSSGVPLGAPSTAGTGASTAGTATPAHAVHRVEPRGPPGAPPGSGNNSNFWHGPERLLLSQIPVERQALTELEYQAMGAVWRAAFLANSTGRAMRKWSQRDAGTLLPLGRPYGFYAQVTPRSQMNGVGATDLRQLSPRDAWIVLVATVVHEVDPAADPTVGDKAGHPEGLCAQDGLYLALGAGFRVFVYDLANNTLILAARDADEWFRHGAGEVVRLYRCNRLGVGTPRATLLPQPALRQTLLRAEEATALGRELRRRWAGTTVALQTPGRRLQPMVLLGAWQELAQYEPFASAPHPASLLTAVRRHLNQRLCCGWLALGAVLPARWLGCAAGPATGTVAGTTTPTMTAGTTAMAPGTTLLAGASGTETEAAGGDAPCAMAGAVGSAVPVPPQPYGTSAGGHAVCVPNADAHTVVGADAAAAAAAAAAPTVMVGPTAMAGPAAMVGPAASGTVPRAMLVVVLDELGAVFGYCPLDGHVYPLAAELSHFLRAGVLGALALGRESAPAAEAARRLLPELDREQWERPRWDALHLHPRAALWAREPHGQLAFLLREQRGDPINDPLAFRLSDARTLGLDLTTVMTERQSQLPEKYIGFYQIRKPPWLMQQPPPPSRRTKPDAATMPPPLSAQASVSYALRYDDESWRPLSTVDDHKAWLDLDESHWVLGDSRPDDIKQRRLLKATQRRGAEIDRPMPVVPEECYDQRFTTEGHQVIPLCASEPEDDDEDPTYDELPSRPPQKHKPPDKPPRLCKTGPGPPPLPPKQRHGFTDGKVSAPRQSEHHKRQTRPPRPPPPKFGDRTAAHLSQNMRDMYLDMCTSSGHRPRPPAPPRPKKCQTHAPHHVHH</sequence>
<organismHost>
    <name type="scientific">Homo sapiens</name>
    <name type="common">Human</name>
    <dbReference type="NCBI Taxonomy" id="9606"/>
</organismHost>
<evidence type="ECO:0000313" key="3">
    <source>
        <dbReference type="Proteomes" id="UP000153914"/>
    </source>
</evidence>
<feature type="compositionally biased region" description="Low complexity" evidence="1">
    <location>
        <begin position="26"/>
        <end position="59"/>
    </location>
</feature>
<gene>
    <name evidence="2" type="primary">IRS1</name>
</gene>
<dbReference type="InterPro" id="IPR003360">
    <property type="entry name" value="US22-like"/>
</dbReference>
<accession>A0A0G2TZ51</accession>
<evidence type="ECO:0000256" key="1">
    <source>
        <dbReference type="SAM" id="MobiDB-lite"/>
    </source>
</evidence>
<proteinExistence type="predicted"/>
<organism evidence="2 3">
    <name type="scientific">Human cytomegalovirus</name>
    <name type="common">HHV-5</name>
    <name type="synonym">Human herpesvirus 5</name>
    <dbReference type="NCBI Taxonomy" id="10359"/>
    <lineage>
        <taxon>Viruses</taxon>
        <taxon>Duplodnaviria</taxon>
        <taxon>Heunggongvirae</taxon>
        <taxon>Peploviricota</taxon>
        <taxon>Herviviricetes</taxon>
        <taxon>Herpesvirales</taxon>
        <taxon>Orthoherpesviridae</taxon>
        <taxon>Betaherpesvirinae</taxon>
        <taxon>Cytomegalovirus</taxon>
        <taxon>Cytomegalovirus humanbeta5</taxon>
    </lineage>
</organism>
<dbReference type="Pfam" id="PF02393">
    <property type="entry name" value="US22"/>
    <property type="match status" value="2"/>
</dbReference>
<feature type="compositionally biased region" description="Basic residues" evidence="1">
    <location>
        <begin position="862"/>
        <end position="876"/>
    </location>
</feature>
<feature type="compositionally biased region" description="Gly residues" evidence="1">
    <location>
        <begin position="16"/>
        <end position="25"/>
    </location>
</feature>
<evidence type="ECO:0000313" key="2">
    <source>
        <dbReference type="EMBL" id="AKI18383.1"/>
    </source>
</evidence>
<reference evidence="2 3" key="1">
    <citation type="journal article" date="2015" name="J. Virol.">
        <title>High-throughput analysis of human cytomegalovirus genome diversity highlights the widespread occurrence of gene-disrupting mutations and pervasive recombination.</title>
        <authorList>
            <person name="Sijmons S."/>
            <person name="Thys K."/>
            <person name="Mbong Ngwese M."/>
            <person name="Van Damme E."/>
            <person name="Dvorak J."/>
            <person name="Van Loock M."/>
            <person name="Li G."/>
            <person name="Tachezy R."/>
            <person name="Busson L."/>
            <person name="Aerssens J."/>
            <person name="Van Ranst M."/>
            <person name="Maes P."/>
        </authorList>
    </citation>
    <scope>NUCLEOTIDE SEQUENCE [LARGE SCALE GENOMIC DNA]</scope>
    <source>
        <strain evidence="2">BE/23/2010</strain>
    </source>
</reference>
<feature type="region of interest" description="Disordered" evidence="1">
    <location>
        <begin position="1"/>
        <end position="85"/>
    </location>
</feature>
<protein>
    <submittedName>
        <fullName evidence="2">Tegument protein IRS1</fullName>
    </submittedName>
</protein>
<dbReference type="EMBL" id="KP745697">
    <property type="protein sequence ID" value="AKI18383.1"/>
    <property type="molecule type" value="Genomic_DNA"/>
</dbReference>
<name>A0A0G2TZ51_HCMV</name>